<keyword evidence="2" id="KW-0472">Membrane</keyword>
<organism evidence="4 5">
    <name type="scientific">Nakamurella panacisegetis</name>
    <dbReference type="NCBI Taxonomy" id="1090615"/>
    <lineage>
        <taxon>Bacteria</taxon>
        <taxon>Bacillati</taxon>
        <taxon>Actinomycetota</taxon>
        <taxon>Actinomycetes</taxon>
        <taxon>Nakamurellales</taxon>
        <taxon>Nakamurellaceae</taxon>
        <taxon>Nakamurella</taxon>
    </lineage>
</organism>
<dbReference type="AlphaFoldDB" id="A0A1H0KPV1"/>
<keyword evidence="5" id="KW-1185">Reference proteome</keyword>
<feature type="region of interest" description="Disordered" evidence="1">
    <location>
        <begin position="617"/>
        <end position="644"/>
    </location>
</feature>
<feature type="compositionally biased region" description="Low complexity" evidence="1">
    <location>
        <begin position="447"/>
        <end position="538"/>
    </location>
</feature>
<keyword evidence="2" id="KW-0812">Transmembrane</keyword>
<dbReference type="Gene3D" id="3.60.40.10">
    <property type="entry name" value="PPM-type phosphatase domain"/>
    <property type="match status" value="1"/>
</dbReference>
<evidence type="ECO:0000259" key="3">
    <source>
        <dbReference type="PROSITE" id="PS51746"/>
    </source>
</evidence>
<proteinExistence type="predicted"/>
<dbReference type="InterPro" id="IPR036457">
    <property type="entry name" value="PPM-type-like_dom_sf"/>
</dbReference>
<dbReference type="Pfam" id="PF13672">
    <property type="entry name" value="PP2C_2"/>
    <property type="match status" value="1"/>
</dbReference>
<dbReference type="InterPro" id="IPR001932">
    <property type="entry name" value="PPM-type_phosphatase-like_dom"/>
</dbReference>
<dbReference type="PANTHER" id="PTHR47992">
    <property type="entry name" value="PROTEIN PHOSPHATASE"/>
    <property type="match status" value="1"/>
</dbReference>
<dbReference type="STRING" id="1090615.SAMN04515671_1387"/>
<dbReference type="SMART" id="SM00332">
    <property type="entry name" value="PP2Cc"/>
    <property type="match status" value="1"/>
</dbReference>
<evidence type="ECO:0000313" key="4">
    <source>
        <dbReference type="EMBL" id="SDO57790.1"/>
    </source>
</evidence>
<dbReference type="CDD" id="cd00143">
    <property type="entry name" value="PP2Cc"/>
    <property type="match status" value="1"/>
</dbReference>
<evidence type="ECO:0000256" key="1">
    <source>
        <dbReference type="SAM" id="MobiDB-lite"/>
    </source>
</evidence>
<feature type="compositionally biased region" description="Basic and acidic residues" evidence="1">
    <location>
        <begin position="315"/>
        <end position="325"/>
    </location>
</feature>
<evidence type="ECO:0000313" key="5">
    <source>
        <dbReference type="Proteomes" id="UP000198741"/>
    </source>
</evidence>
<feature type="domain" description="PPM-type phosphatase" evidence="3">
    <location>
        <begin position="6"/>
        <end position="235"/>
    </location>
</feature>
<dbReference type="EMBL" id="LT629710">
    <property type="protein sequence ID" value="SDO57790.1"/>
    <property type="molecule type" value="Genomic_DNA"/>
</dbReference>
<feature type="region of interest" description="Disordered" evidence="1">
    <location>
        <begin position="274"/>
        <end position="328"/>
    </location>
</feature>
<keyword evidence="2" id="KW-1133">Transmembrane helix</keyword>
<feature type="region of interest" description="Disordered" evidence="1">
    <location>
        <begin position="441"/>
        <end position="538"/>
    </location>
</feature>
<sequence>MSHVIRYAARTDRGLLRANNQDSVFAGDRLLVIADGMGGHAAGDVASRLVVAAFVDLDELPLGSDMVRPLTEATREGNAAIAEMVEENPEFDGMGTTLTALLFDGPVVALAHVGDSRAYLYRNGVLHQISHDDTFVQSLVDDGRITADEAAHHPQRSLLLRALNGMEMDPSITLRETSPGDRFLICSDGLSDVVSPESIADTLAGPDVDQVADTLIQLALVGGGPDNVTVIVADVLETGATGSPGVAAGAVDPEATGPMQPIHLTQRMPRVPLPPIPEDIPAKPEYAPAEEGPELHNGDDEEYDDEDDFSAASDIDAHDDPDDHGMVSPPRRHWRRRWAFGIALLVLIGAGLTGSVLWANSKYYVGQDGREVAVFRGVNGSLLGWKFASVQENSCGTTPSGCRPLMVTDLVQAARDQVSAGIPVSTLADARAVITRLTSEQLPPCPTTGTGSTLSSLTPASSGAASSSVAASSAPTTPTSSVVVPPTTAAKTTAAKTTAKVTPPRTTAKSTAKATARTAARTTSKASGAAKPTTTPRAVKATTTALKAIAPVTTTVVVTVNPLAPSAAAVTDGQHLRSRGVLPTPASALGTAPITRSNPAGVTPTITVFTTTTLLPTAATPSAQPGTPLVSPAAEPGVTCRPVS</sequence>
<protein>
    <submittedName>
        <fullName evidence="4">Protein phosphatase</fullName>
    </submittedName>
</protein>
<feature type="transmembrane region" description="Helical" evidence="2">
    <location>
        <begin position="338"/>
        <end position="359"/>
    </location>
</feature>
<dbReference type="SMART" id="SM00331">
    <property type="entry name" value="PP2C_SIG"/>
    <property type="match status" value="1"/>
</dbReference>
<dbReference type="GO" id="GO:0004722">
    <property type="term" value="F:protein serine/threonine phosphatase activity"/>
    <property type="evidence" value="ECO:0007669"/>
    <property type="project" value="InterPro"/>
</dbReference>
<dbReference type="OrthoDB" id="9801841at2"/>
<evidence type="ECO:0000256" key="2">
    <source>
        <dbReference type="SAM" id="Phobius"/>
    </source>
</evidence>
<dbReference type="PROSITE" id="PS51746">
    <property type="entry name" value="PPM_2"/>
    <property type="match status" value="1"/>
</dbReference>
<gene>
    <name evidence="4" type="ORF">SAMN04515671_1387</name>
</gene>
<accession>A0A1H0KPV1</accession>
<reference evidence="4 5" key="1">
    <citation type="submission" date="2016-10" db="EMBL/GenBank/DDBJ databases">
        <authorList>
            <person name="de Groot N.N."/>
        </authorList>
    </citation>
    <scope>NUCLEOTIDE SEQUENCE [LARGE SCALE GENOMIC DNA]</scope>
    <source>
        <strain evidence="5">P4-7,KCTC 19426,CECT 7604</strain>
    </source>
</reference>
<dbReference type="InterPro" id="IPR015655">
    <property type="entry name" value="PP2C"/>
</dbReference>
<dbReference type="SUPFAM" id="SSF81606">
    <property type="entry name" value="PP2C-like"/>
    <property type="match status" value="1"/>
</dbReference>
<dbReference type="RefSeq" id="WP_090475315.1">
    <property type="nucleotide sequence ID" value="NZ_LT629710.1"/>
</dbReference>
<name>A0A1H0KPV1_9ACTN</name>
<feature type="compositionally biased region" description="Acidic residues" evidence="1">
    <location>
        <begin position="299"/>
        <end position="309"/>
    </location>
</feature>
<dbReference type="Proteomes" id="UP000198741">
    <property type="component" value="Chromosome I"/>
</dbReference>